<dbReference type="AlphaFoldDB" id="A0A3P3RAX0"/>
<gene>
    <name evidence="2" type="ORF">EIK79_11040</name>
</gene>
<keyword evidence="3" id="KW-1185">Reference proteome</keyword>
<feature type="transmembrane region" description="Helical" evidence="1">
    <location>
        <begin position="20"/>
        <end position="39"/>
    </location>
</feature>
<accession>A0A3P3RAX0</accession>
<dbReference type="RefSeq" id="WP_124955182.1">
    <property type="nucleotide sequence ID" value="NZ_RRCH01000023.1"/>
</dbReference>
<organism evidence="2 3">
    <name type="scientific">Halocatena pleomorpha</name>
    <dbReference type="NCBI Taxonomy" id="1785090"/>
    <lineage>
        <taxon>Archaea</taxon>
        <taxon>Methanobacteriati</taxon>
        <taxon>Methanobacteriota</taxon>
        <taxon>Stenosarchaea group</taxon>
        <taxon>Halobacteria</taxon>
        <taxon>Halobacteriales</taxon>
        <taxon>Natronomonadaceae</taxon>
        <taxon>Halocatena</taxon>
    </lineage>
</organism>
<protein>
    <submittedName>
        <fullName evidence="2">Uncharacterized protein</fullName>
    </submittedName>
</protein>
<evidence type="ECO:0000313" key="3">
    <source>
        <dbReference type="Proteomes" id="UP000282322"/>
    </source>
</evidence>
<evidence type="ECO:0000313" key="2">
    <source>
        <dbReference type="EMBL" id="RRJ30109.1"/>
    </source>
</evidence>
<name>A0A3P3RAX0_9EURY</name>
<feature type="transmembrane region" description="Helical" evidence="1">
    <location>
        <begin position="45"/>
        <end position="70"/>
    </location>
</feature>
<keyword evidence="1" id="KW-1133">Transmembrane helix</keyword>
<keyword evidence="1" id="KW-0472">Membrane</keyword>
<comment type="caution">
    <text evidence="2">The sequence shown here is derived from an EMBL/GenBank/DDBJ whole genome shotgun (WGS) entry which is preliminary data.</text>
</comment>
<sequence>MNRDRAIASLCRSARGLQLLFVVSLVSIGVLLASLRVVTPGSATHVITMVQLVTFAGLFALTGTALLICVRWS</sequence>
<proteinExistence type="predicted"/>
<evidence type="ECO:0000256" key="1">
    <source>
        <dbReference type="SAM" id="Phobius"/>
    </source>
</evidence>
<dbReference type="EMBL" id="RRCH01000023">
    <property type="protein sequence ID" value="RRJ30109.1"/>
    <property type="molecule type" value="Genomic_DNA"/>
</dbReference>
<keyword evidence="1" id="KW-0812">Transmembrane</keyword>
<reference evidence="2 3" key="1">
    <citation type="submission" date="2018-11" db="EMBL/GenBank/DDBJ databases">
        <title>Taxonoimc description of Halomarina strain SPP-AMP-1.</title>
        <authorList>
            <person name="Pal Y."/>
            <person name="Srinivasana K."/>
            <person name="Verma A."/>
            <person name="Kumar P."/>
        </authorList>
    </citation>
    <scope>NUCLEOTIDE SEQUENCE [LARGE SCALE GENOMIC DNA]</scope>
    <source>
        <strain evidence="2 3">SPP-AMP-1</strain>
    </source>
</reference>
<dbReference type="Proteomes" id="UP000282322">
    <property type="component" value="Unassembled WGS sequence"/>
</dbReference>